<keyword evidence="3" id="KW-1185">Reference proteome</keyword>
<organism evidence="2 3">
    <name type="scientific">Filifactor villosus</name>
    <dbReference type="NCBI Taxonomy" id="29374"/>
    <lineage>
        <taxon>Bacteria</taxon>
        <taxon>Bacillati</taxon>
        <taxon>Bacillota</taxon>
        <taxon>Clostridia</taxon>
        <taxon>Peptostreptococcales</taxon>
        <taxon>Filifactoraceae</taxon>
        <taxon>Filifactor</taxon>
    </lineage>
</organism>
<dbReference type="EMBL" id="JBHSHL010000005">
    <property type="protein sequence ID" value="MFC4803775.1"/>
    <property type="molecule type" value="Genomic_DNA"/>
</dbReference>
<evidence type="ECO:0000313" key="3">
    <source>
        <dbReference type="Proteomes" id="UP001595916"/>
    </source>
</evidence>
<name>A0ABV9QJ42_9FIRM</name>
<proteinExistence type="predicted"/>
<keyword evidence="1" id="KW-0812">Transmembrane</keyword>
<evidence type="ECO:0000313" key="2">
    <source>
        <dbReference type="EMBL" id="MFC4803775.1"/>
    </source>
</evidence>
<comment type="caution">
    <text evidence="2">The sequence shown here is derived from an EMBL/GenBank/DDBJ whole genome shotgun (WGS) entry which is preliminary data.</text>
</comment>
<keyword evidence="1" id="KW-1133">Transmembrane helix</keyword>
<feature type="transmembrane region" description="Helical" evidence="1">
    <location>
        <begin position="12"/>
        <end position="31"/>
    </location>
</feature>
<evidence type="ECO:0000256" key="1">
    <source>
        <dbReference type="SAM" id="Phobius"/>
    </source>
</evidence>
<keyword evidence="1" id="KW-0472">Membrane</keyword>
<sequence length="448" mass="51688">MKLSIEPVKSLITMFLFALSFALLLTKFYYLPHLMESSTSYRSITLDYAWENTVEPNYIICYLGGNKITKMFDTKAESYGKLRSLIRENISSSEKGSFHPGETLSSSKNERGIEILFRPSVDAKLLSGSIFNDTERLRGLRTVSRIYLSSIQNKPLFFEGDEGLIEFSIQKREINQLLENIQSSPYVGYYSLNYLFESSSPAFVNQDEIGHFPVYNTKSSLGHDSREEIARRLFGQQFDFLSEITETDGRYIYSYNYGKKVFKTTPNGMMEYTNENFKVAKYDLKEQFHVAVDFLKMLNYDIPSLRLYGHRYVKVHGNDATKFIFKRMFNGLEIDSSGNSCNIEVTLVGEDVYKFRGQARNFSGLDLKYDSQTIPGLNALESLYIYSKKKNPSLDATSYFNSIADFTVSYFMNENKDLLPCYKITIDRRNYYIDIYTGEVIANELEPS</sequence>
<dbReference type="Proteomes" id="UP001595916">
    <property type="component" value="Unassembled WGS sequence"/>
</dbReference>
<protein>
    <recommendedName>
        <fullName evidence="4">Regulatory protein YycH domain-containing protein</fullName>
    </recommendedName>
</protein>
<dbReference type="RefSeq" id="WP_379787235.1">
    <property type="nucleotide sequence ID" value="NZ_JBHSHL010000005.1"/>
</dbReference>
<evidence type="ECO:0008006" key="4">
    <source>
        <dbReference type="Google" id="ProtNLM"/>
    </source>
</evidence>
<reference evidence="3" key="1">
    <citation type="journal article" date="2019" name="Int. J. Syst. Evol. Microbiol.">
        <title>The Global Catalogue of Microorganisms (GCM) 10K type strain sequencing project: providing services to taxonomists for standard genome sequencing and annotation.</title>
        <authorList>
            <consortium name="The Broad Institute Genomics Platform"/>
            <consortium name="The Broad Institute Genome Sequencing Center for Infectious Disease"/>
            <person name="Wu L."/>
            <person name="Ma J."/>
        </authorList>
    </citation>
    <scope>NUCLEOTIDE SEQUENCE [LARGE SCALE GENOMIC DNA]</scope>
    <source>
        <strain evidence="3">CCUG 46385</strain>
    </source>
</reference>
<gene>
    <name evidence="2" type="ORF">ACFO4R_01645</name>
</gene>
<accession>A0ABV9QJ42</accession>